<dbReference type="AlphaFoldDB" id="A0A6P8LBT1"/>
<dbReference type="InterPro" id="IPR010562">
    <property type="entry name" value="Haemolymph_juvenile_hormone-bd"/>
</dbReference>
<dbReference type="Gene3D" id="3.15.10.30">
    <property type="entry name" value="Haemolymph juvenile hormone binding protein"/>
    <property type="match status" value="1"/>
</dbReference>
<dbReference type="PANTHER" id="PTHR20993">
    <property type="entry name" value="GH07914P"/>
    <property type="match status" value="1"/>
</dbReference>
<dbReference type="Pfam" id="PF06585">
    <property type="entry name" value="JHBP"/>
    <property type="match status" value="1"/>
</dbReference>
<organism evidence="1 2">
    <name type="scientific">Bombus impatiens</name>
    <name type="common">Bumblebee</name>
    <dbReference type="NCBI Taxonomy" id="132113"/>
    <lineage>
        <taxon>Eukaryota</taxon>
        <taxon>Metazoa</taxon>
        <taxon>Ecdysozoa</taxon>
        <taxon>Arthropoda</taxon>
        <taxon>Hexapoda</taxon>
        <taxon>Insecta</taxon>
        <taxon>Pterygota</taxon>
        <taxon>Neoptera</taxon>
        <taxon>Endopterygota</taxon>
        <taxon>Hymenoptera</taxon>
        <taxon>Apocrita</taxon>
        <taxon>Aculeata</taxon>
        <taxon>Apoidea</taxon>
        <taxon>Anthophila</taxon>
        <taxon>Apidae</taxon>
        <taxon>Bombus</taxon>
        <taxon>Pyrobombus</taxon>
    </lineage>
</organism>
<dbReference type="Proteomes" id="UP000515180">
    <property type="component" value="Unplaced"/>
</dbReference>
<dbReference type="SMART" id="SM00700">
    <property type="entry name" value="JHBP"/>
    <property type="match status" value="1"/>
</dbReference>
<name>A0A6P8LBT1_BOMIM</name>
<accession>A0A6P8LBT1</accession>
<keyword evidence="1" id="KW-1185">Reference proteome</keyword>
<evidence type="ECO:0000313" key="2">
    <source>
        <dbReference type="RefSeq" id="XP_033175817.1"/>
    </source>
</evidence>
<dbReference type="InterPro" id="IPR038606">
    <property type="entry name" value="To_sf"/>
</dbReference>
<dbReference type="PANTHER" id="PTHR20993:SF0">
    <property type="entry name" value="GH07914P"/>
    <property type="match status" value="1"/>
</dbReference>
<reference evidence="2" key="1">
    <citation type="submission" date="2025-08" db="UniProtKB">
        <authorList>
            <consortium name="RefSeq"/>
        </authorList>
    </citation>
    <scope>IDENTIFICATION</scope>
</reference>
<protein>
    <submittedName>
        <fullName evidence="2">Uncharacterized protein LOC100740046 isoform X1</fullName>
    </submittedName>
</protein>
<dbReference type="OrthoDB" id="6370791at2759"/>
<proteinExistence type="predicted"/>
<dbReference type="RefSeq" id="XP_033175817.1">
    <property type="nucleotide sequence ID" value="XM_033319926.1"/>
</dbReference>
<sequence>MTRYKKSLTFGADCVQIWRIECGKLRDSRSRNGRNEANSFTGKLQSKMRFLVPILAIVLVTYHTFQPHVADARQTGKYNAYKSGQLRGFLEEFKKTMKNGDAKHGVPVLDPFVSKHEHIDLKEKGLFSAKGDLDNLRIAGLSDYQVNQGDFAIAGLKANVALLFRQINIMSSYNVSGTLIDEVSYYGRGNLALVIRQLNVTADLKLGVKNERMQVSNLVIHAHVKEFDCVITGLYDDDNLSRVISRSITKMVPDLLEKYQNRISQYVSKVATNVMNNILKQYTLKDLLDIIGH</sequence>
<dbReference type="GeneID" id="100740046"/>
<evidence type="ECO:0000313" key="1">
    <source>
        <dbReference type="Proteomes" id="UP000515180"/>
    </source>
</evidence>
<gene>
    <name evidence="2" type="primary">LOC100740046</name>
</gene>